<dbReference type="Gene3D" id="1.10.260.40">
    <property type="entry name" value="lambda repressor-like DNA-binding domains"/>
    <property type="match status" value="1"/>
</dbReference>
<gene>
    <name evidence="2" type="primary">89</name>
    <name evidence="2" type="ORF">PBI_ONEUP_89</name>
</gene>
<dbReference type="PROSITE" id="PS50943">
    <property type="entry name" value="HTH_CROC1"/>
    <property type="match status" value="1"/>
</dbReference>
<dbReference type="RefSeq" id="YP_009274505.1">
    <property type="nucleotide sequence ID" value="NC_030917.1"/>
</dbReference>
<dbReference type="GeneID" id="28800548"/>
<dbReference type="OrthoDB" id="5864at10239"/>
<reference evidence="3" key="1">
    <citation type="submission" date="2016-03" db="EMBL/GenBank/DDBJ databases">
        <authorList>
            <person name="Ploux O."/>
        </authorList>
    </citation>
    <scope>NUCLEOTIDE SEQUENCE [LARGE SCALE GENOMIC DNA]</scope>
</reference>
<dbReference type="InterPro" id="IPR001387">
    <property type="entry name" value="Cro/C1-type_HTH"/>
</dbReference>
<dbReference type="Proteomes" id="UP000204609">
    <property type="component" value="Segment"/>
</dbReference>
<evidence type="ECO:0000259" key="1">
    <source>
        <dbReference type="PROSITE" id="PS50943"/>
    </source>
</evidence>
<dbReference type="SMART" id="SM00530">
    <property type="entry name" value="HTH_XRE"/>
    <property type="match status" value="1"/>
</dbReference>
<accession>A0A166Y9B5</accession>
<dbReference type="KEGG" id="vg:28800548"/>
<proteinExistence type="predicted"/>
<dbReference type="InterPro" id="IPR010982">
    <property type="entry name" value="Lambda_DNA-bd_dom_sf"/>
</dbReference>
<evidence type="ECO:0000313" key="3">
    <source>
        <dbReference type="Proteomes" id="UP000204609"/>
    </source>
</evidence>
<evidence type="ECO:0000313" key="2">
    <source>
        <dbReference type="EMBL" id="ANA86423.1"/>
    </source>
</evidence>
<feature type="domain" description="HTH cro/C1-type" evidence="1">
    <location>
        <begin position="16"/>
        <end position="75"/>
    </location>
</feature>
<organism evidence="2 3">
    <name type="scientific">Gordonia phage OneUp</name>
    <dbReference type="NCBI Taxonomy" id="1838074"/>
    <lineage>
        <taxon>Viruses</taxon>
        <taxon>Duplodnaviria</taxon>
        <taxon>Heunggongvirae</taxon>
        <taxon>Uroviricota</taxon>
        <taxon>Caudoviricetes</taxon>
        <taxon>Oneupvirus</taxon>
        <taxon>Oneupvirus oneup</taxon>
    </lineage>
</organism>
<protein>
    <submittedName>
        <fullName evidence="2">HTH DNA binding protein</fullName>
    </submittedName>
</protein>
<keyword evidence="3" id="KW-1185">Reference proteome</keyword>
<dbReference type="CDD" id="cd00093">
    <property type="entry name" value="HTH_XRE"/>
    <property type="match status" value="1"/>
</dbReference>
<dbReference type="Pfam" id="PF13560">
    <property type="entry name" value="HTH_31"/>
    <property type="match status" value="1"/>
</dbReference>
<dbReference type="EMBL" id="KU998245">
    <property type="protein sequence ID" value="ANA86423.1"/>
    <property type="molecule type" value="Genomic_DNA"/>
</dbReference>
<sequence>MTDPTQTAAAKVGARIKALRESHNLTQRQAADLMDWHHLTWHRIEKGDTKQYNATRRAAAQQAIADKFGVDQYFLREQPNVAMTSTKVMPVTVLKRLNALRVAGWSSQDISDATGIPMFDLEALQMRVTSDCEHDPYRPSISAAVATTLFENTPNISKHGDDEFVPALPAHLHMQDLDAAGYGGVEQYTSASTDRDGLIVMLTGAGKDVLRRLGTHKFASTHLVRHSLATEILSLPSNVNARIPSAVGATRRLQALVAWGYDPDWLQELLGLSDLQMHRTLYGTNVDAPLEREAGIRLVKEFSRLEHIRGKDDDAAEIATEMGWALPFQWDEYTIDKMGSKKWRRRKDRGEKPLYEDSPEKRLENLRKEFEEFVIDLGKAA</sequence>
<name>A0A166Y9B5_9CAUD</name>
<dbReference type="SUPFAM" id="SSF47413">
    <property type="entry name" value="lambda repressor-like DNA-binding domains"/>
    <property type="match status" value="1"/>
</dbReference>
<dbReference type="GO" id="GO:0003677">
    <property type="term" value="F:DNA binding"/>
    <property type="evidence" value="ECO:0007669"/>
    <property type="project" value="InterPro"/>
</dbReference>